<dbReference type="Gene3D" id="2.60.40.420">
    <property type="entry name" value="Cupredoxins - blue copper proteins"/>
    <property type="match status" value="1"/>
</dbReference>
<evidence type="ECO:0000313" key="5">
    <source>
        <dbReference type="EMBL" id="KAJ3698838.1"/>
    </source>
</evidence>
<evidence type="ECO:0000256" key="1">
    <source>
        <dbReference type="ARBA" id="ARBA00023157"/>
    </source>
</evidence>
<accession>A0AAD5ZJ58</accession>
<dbReference type="EMBL" id="JAMRDG010000001">
    <property type="protein sequence ID" value="KAJ3698838.1"/>
    <property type="molecule type" value="Genomic_DNA"/>
</dbReference>
<dbReference type="SUPFAM" id="SSF49503">
    <property type="entry name" value="Cupredoxins"/>
    <property type="match status" value="1"/>
</dbReference>
<dbReference type="InterPro" id="IPR008972">
    <property type="entry name" value="Cupredoxin"/>
</dbReference>
<sequence length="199" mass="21908">MASPSITSFSFNAILILSASTTLLLSIASAHEFIVGGPTGWTVPPADNPEFYTQWVFMNFFHVGDFLYFQNGTDSVLIVSSSDEYKQCNTTDPIQELPPGNSVFQFRHWGFFYFISSEVDHCFAGQRMIVPVMTLVPLEPYSISQLMQAPTPSTYPAVPPFPHLSAGSKSGFLLSRHNDSSTMAAGATYGAFEDNEAFF</sequence>
<dbReference type="Proteomes" id="UP001210211">
    <property type="component" value="Unassembled WGS sequence"/>
</dbReference>
<evidence type="ECO:0000256" key="3">
    <source>
        <dbReference type="SAM" id="SignalP"/>
    </source>
</evidence>
<evidence type="ECO:0000259" key="4">
    <source>
        <dbReference type="PROSITE" id="PS51485"/>
    </source>
</evidence>
<keyword evidence="1" id="KW-1015">Disulfide bond</keyword>
<reference evidence="5 6" key="1">
    <citation type="journal article" date="2022" name="Cell">
        <title>Repeat-based holocentromeres influence genome architecture and karyotype evolution.</title>
        <authorList>
            <person name="Hofstatter P.G."/>
            <person name="Thangavel G."/>
            <person name="Lux T."/>
            <person name="Neumann P."/>
            <person name="Vondrak T."/>
            <person name="Novak P."/>
            <person name="Zhang M."/>
            <person name="Costa L."/>
            <person name="Castellani M."/>
            <person name="Scott A."/>
            <person name="Toegelov H."/>
            <person name="Fuchs J."/>
            <person name="Mata-Sucre Y."/>
            <person name="Dias Y."/>
            <person name="Vanzela A.L.L."/>
            <person name="Huettel B."/>
            <person name="Almeida C.C.S."/>
            <person name="Simkova H."/>
            <person name="Souza G."/>
            <person name="Pedrosa-Harand A."/>
            <person name="Macas J."/>
            <person name="Mayer K.F.X."/>
            <person name="Houben A."/>
            <person name="Marques A."/>
        </authorList>
    </citation>
    <scope>NUCLEOTIDE SEQUENCE [LARGE SCALE GENOMIC DNA]</scope>
    <source>
        <strain evidence="5">RhyTen1mFocal</strain>
    </source>
</reference>
<protein>
    <recommendedName>
        <fullName evidence="4">Phytocyanin domain-containing protein</fullName>
    </recommendedName>
</protein>
<dbReference type="GO" id="GO:0005886">
    <property type="term" value="C:plasma membrane"/>
    <property type="evidence" value="ECO:0007669"/>
    <property type="project" value="TreeGrafter"/>
</dbReference>
<feature type="signal peptide" evidence="3">
    <location>
        <begin position="1"/>
        <end position="30"/>
    </location>
</feature>
<dbReference type="GO" id="GO:0009055">
    <property type="term" value="F:electron transfer activity"/>
    <property type="evidence" value="ECO:0007669"/>
    <property type="project" value="InterPro"/>
</dbReference>
<evidence type="ECO:0000313" key="6">
    <source>
        <dbReference type="Proteomes" id="UP001210211"/>
    </source>
</evidence>
<keyword evidence="6" id="KW-1185">Reference proteome</keyword>
<dbReference type="PROSITE" id="PS51485">
    <property type="entry name" value="PHYTOCYANIN"/>
    <property type="match status" value="1"/>
</dbReference>
<keyword evidence="3" id="KW-0732">Signal</keyword>
<gene>
    <name evidence="5" type="ORF">LUZ61_002543</name>
</gene>
<keyword evidence="2" id="KW-0325">Glycoprotein</keyword>
<dbReference type="InterPro" id="IPR003245">
    <property type="entry name" value="Phytocyanin_dom"/>
</dbReference>
<organism evidence="5 6">
    <name type="scientific">Rhynchospora tenuis</name>
    <dbReference type="NCBI Taxonomy" id="198213"/>
    <lineage>
        <taxon>Eukaryota</taxon>
        <taxon>Viridiplantae</taxon>
        <taxon>Streptophyta</taxon>
        <taxon>Embryophyta</taxon>
        <taxon>Tracheophyta</taxon>
        <taxon>Spermatophyta</taxon>
        <taxon>Magnoliopsida</taxon>
        <taxon>Liliopsida</taxon>
        <taxon>Poales</taxon>
        <taxon>Cyperaceae</taxon>
        <taxon>Cyperoideae</taxon>
        <taxon>Rhynchosporeae</taxon>
        <taxon>Rhynchospora</taxon>
    </lineage>
</organism>
<dbReference type="PANTHER" id="PTHR33021">
    <property type="entry name" value="BLUE COPPER PROTEIN"/>
    <property type="match status" value="1"/>
</dbReference>
<feature type="chain" id="PRO_5042233066" description="Phytocyanin domain-containing protein" evidence="3">
    <location>
        <begin position="31"/>
        <end position="199"/>
    </location>
</feature>
<comment type="caution">
    <text evidence="5">The sequence shown here is derived from an EMBL/GenBank/DDBJ whole genome shotgun (WGS) entry which is preliminary data.</text>
</comment>
<dbReference type="AlphaFoldDB" id="A0AAD5ZJ58"/>
<dbReference type="Pfam" id="PF02298">
    <property type="entry name" value="Cu_bind_like"/>
    <property type="match status" value="1"/>
</dbReference>
<name>A0AAD5ZJ58_9POAL</name>
<dbReference type="FunFam" id="2.60.40.420:FF:000034">
    <property type="entry name" value="Cupredoxin superfamily protein"/>
    <property type="match status" value="1"/>
</dbReference>
<dbReference type="InterPro" id="IPR039391">
    <property type="entry name" value="Phytocyanin-like"/>
</dbReference>
<evidence type="ECO:0000256" key="2">
    <source>
        <dbReference type="ARBA" id="ARBA00023180"/>
    </source>
</evidence>
<dbReference type="PANTHER" id="PTHR33021:SF14">
    <property type="entry name" value="OS01G0272700 PROTEIN"/>
    <property type="match status" value="1"/>
</dbReference>
<proteinExistence type="predicted"/>
<feature type="domain" description="Phytocyanin" evidence="4">
    <location>
        <begin position="31"/>
        <end position="134"/>
    </location>
</feature>